<feature type="compositionally biased region" description="Basic and acidic residues" evidence="1">
    <location>
        <begin position="704"/>
        <end position="715"/>
    </location>
</feature>
<feature type="region of interest" description="Disordered" evidence="1">
    <location>
        <begin position="170"/>
        <end position="311"/>
    </location>
</feature>
<evidence type="ECO:0000313" key="2">
    <source>
        <dbReference type="EMBL" id="KAK4248600.1"/>
    </source>
</evidence>
<feature type="compositionally biased region" description="Basic residues" evidence="1">
    <location>
        <begin position="190"/>
        <end position="200"/>
    </location>
</feature>
<feature type="region of interest" description="Disordered" evidence="1">
    <location>
        <begin position="660"/>
        <end position="734"/>
    </location>
</feature>
<feature type="compositionally biased region" description="Polar residues" evidence="1">
    <location>
        <begin position="213"/>
        <end position="233"/>
    </location>
</feature>
<dbReference type="AlphaFoldDB" id="A0AAN7HQG8"/>
<feature type="region of interest" description="Disordered" evidence="1">
    <location>
        <begin position="87"/>
        <end position="145"/>
    </location>
</feature>
<feature type="region of interest" description="Disordered" evidence="1">
    <location>
        <begin position="393"/>
        <end position="429"/>
    </location>
</feature>
<reference evidence="2" key="1">
    <citation type="journal article" date="2023" name="Mol. Phylogenet. Evol.">
        <title>Genome-scale phylogeny and comparative genomics of the fungal order Sordariales.</title>
        <authorList>
            <person name="Hensen N."/>
            <person name="Bonometti L."/>
            <person name="Westerberg I."/>
            <person name="Brannstrom I.O."/>
            <person name="Guillou S."/>
            <person name="Cros-Aarteil S."/>
            <person name="Calhoun S."/>
            <person name="Haridas S."/>
            <person name="Kuo A."/>
            <person name="Mondo S."/>
            <person name="Pangilinan J."/>
            <person name="Riley R."/>
            <person name="LaButti K."/>
            <person name="Andreopoulos B."/>
            <person name="Lipzen A."/>
            <person name="Chen C."/>
            <person name="Yan M."/>
            <person name="Daum C."/>
            <person name="Ng V."/>
            <person name="Clum A."/>
            <person name="Steindorff A."/>
            <person name="Ohm R.A."/>
            <person name="Martin F."/>
            <person name="Silar P."/>
            <person name="Natvig D.O."/>
            <person name="Lalanne C."/>
            <person name="Gautier V."/>
            <person name="Ament-Velasquez S.L."/>
            <person name="Kruys A."/>
            <person name="Hutchinson M.I."/>
            <person name="Powell A.J."/>
            <person name="Barry K."/>
            <person name="Miller A.N."/>
            <person name="Grigoriev I.V."/>
            <person name="Debuchy R."/>
            <person name="Gladieux P."/>
            <person name="Hiltunen Thoren M."/>
            <person name="Johannesson H."/>
        </authorList>
    </citation>
    <scope>NUCLEOTIDE SEQUENCE</scope>
    <source>
        <strain evidence="2">CBS 359.72</strain>
    </source>
</reference>
<feature type="compositionally biased region" description="Low complexity" evidence="1">
    <location>
        <begin position="265"/>
        <end position="284"/>
    </location>
</feature>
<reference evidence="2" key="2">
    <citation type="submission" date="2023-05" db="EMBL/GenBank/DDBJ databases">
        <authorList>
            <consortium name="Lawrence Berkeley National Laboratory"/>
            <person name="Steindorff A."/>
            <person name="Hensen N."/>
            <person name="Bonometti L."/>
            <person name="Westerberg I."/>
            <person name="Brannstrom I.O."/>
            <person name="Guillou S."/>
            <person name="Cros-Aarteil S."/>
            <person name="Calhoun S."/>
            <person name="Haridas S."/>
            <person name="Kuo A."/>
            <person name="Mondo S."/>
            <person name="Pangilinan J."/>
            <person name="Riley R."/>
            <person name="Labutti K."/>
            <person name="Andreopoulos B."/>
            <person name="Lipzen A."/>
            <person name="Chen C."/>
            <person name="Yanf M."/>
            <person name="Daum C."/>
            <person name="Ng V."/>
            <person name="Clum A."/>
            <person name="Ohm R."/>
            <person name="Martin F."/>
            <person name="Silar P."/>
            <person name="Natvig D."/>
            <person name="Lalanne C."/>
            <person name="Gautier V."/>
            <person name="Ament-Velasquez S.L."/>
            <person name="Kruys A."/>
            <person name="Hutchinson M.I."/>
            <person name="Powell A.J."/>
            <person name="Barry K."/>
            <person name="Miller A.N."/>
            <person name="Grigoriev I.V."/>
            <person name="Debuchy R."/>
            <person name="Gladieux P."/>
            <person name="Thoren M.H."/>
            <person name="Johannesson H."/>
        </authorList>
    </citation>
    <scope>NUCLEOTIDE SEQUENCE</scope>
    <source>
        <strain evidence="2">CBS 359.72</strain>
    </source>
</reference>
<comment type="caution">
    <text evidence="2">The sequence shown here is derived from an EMBL/GenBank/DDBJ whole genome shotgun (WGS) entry which is preliminary data.</text>
</comment>
<feature type="compositionally biased region" description="Polar residues" evidence="1">
    <location>
        <begin position="671"/>
        <end position="688"/>
    </location>
</feature>
<feature type="compositionally biased region" description="Low complexity" evidence="1">
    <location>
        <begin position="660"/>
        <end position="670"/>
    </location>
</feature>
<evidence type="ECO:0000313" key="3">
    <source>
        <dbReference type="Proteomes" id="UP001303647"/>
    </source>
</evidence>
<feature type="compositionally biased region" description="Polar residues" evidence="1">
    <location>
        <begin position="170"/>
        <end position="187"/>
    </location>
</feature>
<sequence length="1194" mass="128697">MKRRFGFGTADLEWLHPENFRSEPIYCEAPQNPDDIIYHGSDDEAYDNPAERRLRYEAQAQRFLEGKPVFLLSASLRGPFEKKSGWVNPWRSKSDTRGKDRQKKIQCAPRTAAETVESSAVVDSSSFRRETSETRPTPLQHTHTPLRYMDDDTFHRVRCWRDKVIVESDFPTSSMQDSSQAESTSAISRKATKHTNRRRSGITLDTFDDEASDLTSNAPRVLNNGQQNTSPATSRRKGTRGMACLPSKTGLDFTSSRLAASQNRPSSGLSPPPTSLSDPTDLPPRAVLEHRRSSGGSARRNRLSAAAPVATDKTLPASIPSKAPLITKTPATNSLMETGNPTPNIALLETAAPSAPPPAQVTPRTDGSFRYQRMDVQGNKSSLHESRLANAPLAPGSATEDEDSGGQKLLERPTEDVRASHLQSPRMFPASATITKRAGNVEDHGAAVEATEHRTTKDEFHTDASIVIAHGSPEQEDNQIQNQIEEEYLVETPSQIDGPTLVQSESPSSSQHASLPSFGHFSAEKQSQDVISEVIGFPRRLLWPKSRRSTQGDSLPIFGVEPTYTQESADSGHVFEYARSVSVNCSGLPNEPVDTPGEDEAAYQPAEKDAERFINVESLDVGEVCMEEAEPAVGTANPDTGREVENYALNDVEQVQIEAHASSSHGHPSPNNLQRASSCPAPHNQSPWVNDGSALRFRSQSLRPQHEGGSEDADSRVTPPRTAQSPWTTTADVVPGAPGIQISFPCSESASAKLSFIASQALQQAVSQSPWTRGDSQMQLPEVRLFNPLSSPANSHVLPAIDPLHRSDVPCNDDADMCNSQLHPPQPSTPETKQSGLPSPDFTLSVKSFKNFMTPSPAKRRRVSTIINGEHLPNSQSVVDAAISNPWAKPSTAKSKILRSKTVRSQHQEARSPKRVSWAPLPGESTPDSANATSTSRCDAELPVRTQTPSSPTSPSLRKRRKMKSGLARRPFRAASPPPPSTLSASALPTASQKFARHFAAVVAAGGISSGRGAGVVGGALATPRTLQHTTTTTAAGVRRFLPSSSQQVCGSPAVEAMAEAFLRAEALGGSGDVAERGEEGEGVRMEPETMEGVLDGEYTGGGEEEVEEEGDSSAAKGDWGEEGAPGVADEEAPVDEVSAVMENLDDFLGVNWDLDADLAKARTEHTRESREYDAVDSSGGANLSGLLAVNVWD</sequence>
<feature type="compositionally biased region" description="Low complexity" evidence="1">
    <location>
        <begin position="943"/>
        <end position="956"/>
    </location>
</feature>
<dbReference type="EMBL" id="MU857635">
    <property type="protein sequence ID" value="KAK4248600.1"/>
    <property type="molecule type" value="Genomic_DNA"/>
</dbReference>
<feature type="compositionally biased region" description="Basic and acidic residues" evidence="1">
    <location>
        <begin position="409"/>
        <end position="419"/>
    </location>
</feature>
<proteinExistence type="predicted"/>
<accession>A0AAN7HQG8</accession>
<evidence type="ECO:0008006" key="4">
    <source>
        <dbReference type="Google" id="ProtNLM"/>
    </source>
</evidence>
<name>A0AAN7HQG8_9PEZI</name>
<evidence type="ECO:0000256" key="1">
    <source>
        <dbReference type="SAM" id="MobiDB-lite"/>
    </source>
</evidence>
<dbReference type="Proteomes" id="UP001303647">
    <property type="component" value="Unassembled WGS sequence"/>
</dbReference>
<feature type="region of interest" description="Disordered" evidence="1">
    <location>
        <begin position="892"/>
        <end position="986"/>
    </location>
</feature>
<gene>
    <name evidence="2" type="ORF">C7999DRAFT_13446</name>
</gene>
<feature type="compositionally biased region" description="Polar residues" evidence="1">
    <location>
        <begin position="926"/>
        <end position="937"/>
    </location>
</feature>
<keyword evidence="3" id="KW-1185">Reference proteome</keyword>
<feature type="compositionally biased region" description="Low complexity" evidence="1">
    <location>
        <begin position="503"/>
        <end position="517"/>
    </location>
</feature>
<feature type="region of interest" description="Disordered" evidence="1">
    <location>
        <begin position="497"/>
        <end position="517"/>
    </location>
</feature>
<feature type="compositionally biased region" description="Polar residues" evidence="1">
    <location>
        <begin position="818"/>
        <end position="837"/>
    </location>
</feature>
<feature type="region of interest" description="Disordered" evidence="1">
    <location>
        <begin position="812"/>
        <end position="841"/>
    </location>
</feature>
<feature type="compositionally biased region" description="Polar residues" evidence="1">
    <location>
        <begin position="252"/>
        <end position="264"/>
    </location>
</feature>
<feature type="compositionally biased region" description="Polar residues" evidence="1">
    <location>
        <begin position="721"/>
        <end position="731"/>
    </location>
</feature>
<protein>
    <recommendedName>
        <fullName evidence="4">Protamine P1</fullName>
    </recommendedName>
</protein>
<feature type="compositionally biased region" description="Low complexity" evidence="1">
    <location>
        <begin position="294"/>
        <end position="307"/>
    </location>
</feature>
<feature type="compositionally biased region" description="Acidic residues" evidence="1">
    <location>
        <begin position="1103"/>
        <end position="1112"/>
    </location>
</feature>
<feature type="region of interest" description="Disordered" evidence="1">
    <location>
        <begin position="1094"/>
        <end position="1131"/>
    </location>
</feature>
<organism evidence="2 3">
    <name type="scientific">Corynascus novoguineensis</name>
    <dbReference type="NCBI Taxonomy" id="1126955"/>
    <lineage>
        <taxon>Eukaryota</taxon>
        <taxon>Fungi</taxon>
        <taxon>Dikarya</taxon>
        <taxon>Ascomycota</taxon>
        <taxon>Pezizomycotina</taxon>
        <taxon>Sordariomycetes</taxon>
        <taxon>Sordariomycetidae</taxon>
        <taxon>Sordariales</taxon>
        <taxon>Chaetomiaceae</taxon>
        <taxon>Corynascus</taxon>
    </lineage>
</organism>